<sequence>TPPYNTKLDIVFNHTGMKHVGSVAVRRFIEKYQPLATLHGHVHESAGVGKIGKTICVNPGQSTKKFHYITFNVYDIEGSMKLEK</sequence>
<dbReference type="PANTHER" id="PTHR37523:SF1">
    <property type="entry name" value="CALCINEURIN-LIKE PHOSPHOESTERASE DOMAIN-CONTAINING PROTEIN"/>
    <property type="match status" value="1"/>
</dbReference>
<comment type="caution">
    <text evidence="1">The sequence shown here is derived from an EMBL/GenBank/DDBJ whole genome shotgun (WGS) entry which is preliminary data.</text>
</comment>
<dbReference type="SUPFAM" id="SSF56300">
    <property type="entry name" value="Metallo-dependent phosphatases"/>
    <property type="match status" value="1"/>
</dbReference>
<evidence type="ECO:0008006" key="2">
    <source>
        <dbReference type="Google" id="ProtNLM"/>
    </source>
</evidence>
<feature type="non-terminal residue" evidence="1">
    <location>
        <position position="1"/>
    </location>
</feature>
<organism evidence="1">
    <name type="scientific">marine sediment metagenome</name>
    <dbReference type="NCBI Taxonomy" id="412755"/>
    <lineage>
        <taxon>unclassified sequences</taxon>
        <taxon>metagenomes</taxon>
        <taxon>ecological metagenomes</taxon>
    </lineage>
</organism>
<dbReference type="PANTHER" id="PTHR37523">
    <property type="entry name" value="METALLOPHOSPHOESTERASE"/>
    <property type="match status" value="1"/>
</dbReference>
<gene>
    <name evidence="1" type="ORF">S06H3_47976</name>
</gene>
<accession>X1Q554</accession>
<proteinExistence type="predicted"/>
<protein>
    <recommendedName>
        <fullName evidence="2">Calcineurin-like phosphoesterase domain-containing protein</fullName>
    </recommendedName>
</protein>
<dbReference type="EMBL" id="BARV01030179">
    <property type="protein sequence ID" value="GAI38384.1"/>
    <property type="molecule type" value="Genomic_DNA"/>
</dbReference>
<name>X1Q554_9ZZZZ</name>
<reference evidence="1" key="1">
    <citation type="journal article" date="2014" name="Front. Microbiol.">
        <title>High frequency of phylogenetically diverse reductive dehalogenase-homologous genes in deep subseafloor sedimentary metagenomes.</title>
        <authorList>
            <person name="Kawai M."/>
            <person name="Futagami T."/>
            <person name="Toyoda A."/>
            <person name="Takaki Y."/>
            <person name="Nishi S."/>
            <person name="Hori S."/>
            <person name="Arai W."/>
            <person name="Tsubouchi T."/>
            <person name="Morono Y."/>
            <person name="Uchiyama I."/>
            <person name="Ito T."/>
            <person name="Fujiyama A."/>
            <person name="Inagaki F."/>
            <person name="Takami H."/>
        </authorList>
    </citation>
    <scope>NUCLEOTIDE SEQUENCE</scope>
    <source>
        <strain evidence="1">Expedition CK06-06</strain>
    </source>
</reference>
<dbReference type="InterPro" id="IPR029052">
    <property type="entry name" value="Metallo-depent_PP-like"/>
</dbReference>
<dbReference type="Gene3D" id="3.60.21.10">
    <property type="match status" value="1"/>
</dbReference>
<evidence type="ECO:0000313" key="1">
    <source>
        <dbReference type="EMBL" id="GAI38384.1"/>
    </source>
</evidence>
<dbReference type="AlphaFoldDB" id="X1Q554"/>